<gene>
    <name evidence="1" type="ORF">MNBD_NITROSPINAE05-1276</name>
</gene>
<dbReference type="Pfam" id="PF04231">
    <property type="entry name" value="Endonuclease_1"/>
    <property type="match status" value="1"/>
</dbReference>
<sequence length="213" mass="24420">MEILRRIAVIICIVSLYHPGQGDAQEAEERMFRPSQMISFELSKAELKNIYWQDDQKRTFHCGCLFDKIQQLAPQVCLHGTQAGIRVEERKFLGWIHAVPVAVFAKPLKCWNEALCRKGRIQKKNGARCCNVLSQKFKKREADMHNLFPAVALEDEETDGPLLPFGGMEEYRYCSADGKPVLNPRPGVQGDIARAYFYMSRLYKLPIPDDLED</sequence>
<dbReference type="InterPro" id="IPR044925">
    <property type="entry name" value="His-Me_finger_sf"/>
</dbReference>
<feature type="non-terminal residue" evidence="1">
    <location>
        <position position="213"/>
    </location>
</feature>
<protein>
    <submittedName>
        <fullName evidence="1">Uncharacterized protein</fullName>
    </submittedName>
</protein>
<reference evidence="1" key="1">
    <citation type="submission" date="2018-06" db="EMBL/GenBank/DDBJ databases">
        <authorList>
            <person name="Zhirakovskaya E."/>
        </authorList>
    </citation>
    <scope>NUCLEOTIDE SEQUENCE</scope>
</reference>
<dbReference type="EMBL" id="UOGG01000015">
    <property type="protein sequence ID" value="VAX27046.1"/>
    <property type="molecule type" value="Genomic_DNA"/>
</dbReference>
<proteinExistence type="predicted"/>
<dbReference type="GO" id="GO:0004518">
    <property type="term" value="F:nuclease activity"/>
    <property type="evidence" value="ECO:0007669"/>
    <property type="project" value="InterPro"/>
</dbReference>
<dbReference type="InterPro" id="IPR007346">
    <property type="entry name" value="Endonuclease-I"/>
</dbReference>
<dbReference type="AlphaFoldDB" id="A0A3B1C959"/>
<evidence type="ECO:0000313" key="1">
    <source>
        <dbReference type="EMBL" id="VAX27046.1"/>
    </source>
</evidence>
<dbReference type="SUPFAM" id="SSF54060">
    <property type="entry name" value="His-Me finger endonucleases"/>
    <property type="match status" value="1"/>
</dbReference>
<organism evidence="1">
    <name type="scientific">hydrothermal vent metagenome</name>
    <dbReference type="NCBI Taxonomy" id="652676"/>
    <lineage>
        <taxon>unclassified sequences</taxon>
        <taxon>metagenomes</taxon>
        <taxon>ecological metagenomes</taxon>
    </lineage>
</organism>
<name>A0A3B1C959_9ZZZZ</name>
<accession>A0A3B1C959</accession>